<comment type="pathway">
    <text evidence="5">Cofactor biosynthesis; ubiquinone biosynthesis.</text>
</comment>
<comment type="subunit">
    <text evidence="5">Component of a multi-subunit COQ enzyme complex.</text>
</comment>
<keyword evidence="8" id="KW-1185">Reference proteome</keyword>
<feature type="binding site" evidence="5">
    <location>
        <position position="211"/>
    </location>
    <ligand>
        <name>Mg(2+)</name>
        <dbReference type="ChEBI" id="CHEBI:18420"/>
    </ligand>
</feature>
<feature type="binding site" evidence="5">
    <location>
        <position position="159"/>
    </location>
    <ligand>
        <name>S-adenosyl-L-methionine</name>
        <dbReference type="ChEBI" id="CHEBI:59789"/>
    </ligand>
</feature>
<gene>
    <name evidence="7" type="ORF">OS493_009788</name>
</gene>
<evidence type="ECO:0000256" key="2">
    <source>
        <dbReference type="ARBA" id="ARBA00022679"/>
    </source>
</evidence>
<dbReference type="GO" id="GO:0032259">
    <property type="term" value="P:methylation"/>
    <property type="evidence" value="ECO:0007669"/>
    <property type="project" value="UniProtKB-KW"/>
</dbReference>
<dbReference type="GO" id="GO:0010420">
    <property type="term" value="F:polyprenyldihydroxybenzoate methyltransferase activity"/>
    <property type="evidence" value="ECO:0007669"/>
    <property type="project" value="UniProtKB-UniRule"/>
</dbReference>
<evidence type="ECO:0000256" key="4">
    <source>
        <dbReference type="ARBA" id="ARBA00022691"/>
    </source>
</evidence>
<comment type="cofactor">
    <cofactor evidence="5">
        <name>Mg(2+)</name>
        <dbReference type="ChEBI" id="CHEBI:18420"/>
    </cofactor>
</comment>
<dbReference type="EC" id="2.1.1.64" evidence="5"/>
<dbReference type="GO" id="GO:0046872">
    <property type="term" value="F:metal ion binding"/>
    <property type="evidence" value="ECO:0007669"/>
    <property type="project" value="UniProtKB-KW"/>
</dbReference>
<feature type="binding site" evidence="5">
    <location>
        <position position="207"/>
    </location>
    <ligand>
        <name>Mg(2+)</name>
        <dbReference type="ChEBI" id="CHEBI:18420"/>
    </ligand>
</feature>
<evidence type="ECO:0000313" key="8">
    <source>
        <dbReference type="Proteomes" id="UP001163046"/>
    </source>
</evidence>
<evidence type="ECO:0000256" key="3">
    <source>
        <dbReference type="ARBA" id="ARBA00022688"/>
    </source>
</evidence>
<dbReference type="SUPFAM" id="SSF53335">
    <property type="entry name" value="S-adenosyl-L-methionine-dependent methyltransferases"/>
    <property type="match status" value="1"/>
</dbReference>
<dbReference type="InterPro" id="IPR029063">
    <property type="entry name" value="SAM-dependent_MTases_sf"/>
</dbReference>
<keyword evidence="1 5" id="KW-0489">Methyltransferase</keyword>
<dbReference type="Gene3D" id="3.40.50.150">
    <property type="entry name" value="Vaccinia Virus protein VP39"/>
    <property type="match status" value="1"/>
</dbReference>
<dbReference type="Pfam" id="PF08241">
    <property type="entry name" value="Methyltransf_11"/>
    <property type="match status" value="1"/>
</dbReference>
<reference evidence="7" key="1">
    <citation type="submission" date="2023-01" db="EMBL/GenBank/DDBJ databases">
        <title>Genome assembly of the deep-sea coral Lophelia pertusa.</title>
        <authorList>
            <person name="Herrera S."/>
            <person name="Cordes E."/>
        </authorList>
    </citation>
    <scope>NUCLEOTIDE SEQUENCE</scope>
    <source>
        <strain evidence="7">USNM1676648</strain>
        <tissue evidence="7">Polyp</tissue>
    </source>
</reference>
<evidence type="ECO:0000256" key="1">
    <source>
        <dbReference type="ARBA" id="ARBA00022603"/>
    </source>
</evidence>
<organism evidence="7 8">
    <name type="scientific">Desmophyllum pertusum</name>
    <dbReference type="NCBI Taxonomy" id="174260"/>
    <lineage>
        <taxon>Eukaryota</taxon>
        <taxon>Metazoa</taxon>
        <taxon>Cnidaria</taxon>
        <taxon>Anthozoa</taxon>
        <taxon>Hexacorallia</taxon>
        <taxon>Scleractinia</taxon>
        <taxon>Caryophylliina</taxon>
        <taxon>Caryophylliidae</taxon>
        <taxon>Desmophyllum</taxon>
    </lineage>
</organism>
<feature type="binding site" evidence="5">
    <location>
        <position position="107"/>
    </location>
    <ligand>
        <name>S-adenosyl-L-methionine</name>
        <dbReference type="ChEBI" id="CHEBI:59789"/>
    </ligand>
</feature>
<dbReference type="PANTHER" id="PTHR43464">
    <property type="entry name" value="METHYLTRANSFERASE"/>
    <property type="match status" value="1"/>
</dbReference>
<keyword evidence="5" id="KW-0472">Membrane</keyword>
<evidence type="ECO:0000256" key="5">
    <source>
        <dbReference type="HAMAP-Rule" id="MF_03190"/>
    </source>
</evidence>
<sequence length="335" mass="37161">MVRRRNSLVRHIFYMKYTVGHILTVGSRGNKQKQANMAASCRMRCSIRSSQIGHITRSLLCRKHFCSSTSTKNTVDEEEIEKLSRTTSDWWNPNGDFVALHSMNKLRVSFIKNSLDHLPRQNITPSKPLGGFRILDVGCGGGILSEPLARLGAEVTGVDASSRNIHSALRHACHDPMVADRVRYKCTTVEELAEEEPESFDCVVASEVIEHVTDKDTFISASTQLVKPGGTLVITTISQTALSYAAAIVGAEYILRLVTPGTHDWNKFVTVDELRALVSQYGSEVVDVKGMFYVPVCNKWCWIEDTSVNFALSAIKLAETSPEMTSDTQTTQTET</sequence>
<comment type="caution">
    <text evidence="7">The sequence shown here is derived from an EMBL/GenBank/DDBJ whole genome shotgun (WGS) entry which is preliminary data.</text>
</comment>
<comment type="catalytic activity">
    <reaction evidence="5">
        <text>a 3,4-dihydroxy-5-(all-trans-polyprenyl)benzoate + S-adenosyl-L-methionine = a 4-hydroxy-3-methoxy-5-(all-trans-polyprenyl)benzoate + S-adenosyl-L-homocysteine + H(+)</text>
        <dbReference type="Rhea" id="RHEA:44452"/>
        <dbReference type="Rhea" id="RHEA-COMP:10930"/>
        <dbReference type="Rhea" id="RHEA-COMP:10931"/>
        <dbReference type="ChEBI" id="CHEBI:15378"/>
        <dbReference type="ChEBI" id="CHEBI:57856"/>
        <dbReference type="ChEBI" id="CHEBI:59789"/>
        <dbReference type="ChEBI" id="CHEBI:64694"/>
        <dbReference type="ChEBI" id="CHEBI:84443"/>
        <dbReference type="EC" id="2.1.1.114"/>
    </reaction>
</comment>
<comment type="subcellular location">
    <subcellularLocation>
        <location evidence="5">Mitochondrion inner membrane</location>
        <topology evidence="5">Peripheral membrane protein</topology>
        <orientation evidence="5">Matrix side</orientation>
    </subcellularLocation>
</comment>
<dbReference type="CDD" id="cd02440">
    <property type="entry name" value="AdoMet_MTases"/>
    <property type="match status" value="1"/>
</dbReference>
<keyword evidence="5" id="KW-0460">Magnesium</keyword>
<dbReference type="Proteomes" id="UP001163046">
    <property type="component" value="Unassembled WGS sequence"/>
</dbReference>
<dbReference type="OrthoDB" id="3265906at2759"/>
<comment type="similarity">
    <text evidence="5">Belongs to the class I-like SAM-binding methyltransferase superfamily. UbiG/COQ3 family.</text>
</comment>
<keyword evidence="2 5" id="KW-0808">Transferase</keyword>
<comment type="function">
    <text evidence="5">O-methyltransferase required for two non-consecutive steps during ubiquinone biosynthesis. Catalyzes the 2 O-methylation of 3,4-dihydroxy-5-(all-trans-polyprenyl)benzoic acid into 4-hydroxy-3-methoxy-5-(all-trans-polyprenyl)benzoic acid. Also catalyzes the last step of ubiquinone biosynthesis by mediating methylation of 3-demethylubiquinone into ubiquinone. Also able to mediate the methylation of 3-demethylubiquinol into ubiquinol.</text>
</comment>
<dbReference type="EMBL" id="MU827305">
    <property type="protein sequence ID" value="KAJ7363626.1"/>
    <property type="molecule type" value="Genomic_DNA"/>
</dbReference>
<dbReference type="EC" id="2.1.1.-" evidence="5"/>
<proteinExistence type="inferred from homology"/>
<keyword evidence="5" id="KW-0479">Metal-binding</keyword>
<keyword evidence="3 5" id="KW-0831">Ubiquinone biosynthesis</keyword>
<dbReference type="AlphaFoldDB" id="A0A9W9YRA8"/>
<keyword evidence="4 5" id="KW-0949">S-adenosyl-L-methionine</keyword>
<dbReference type="InterPro" id="IPR010233">
    <property type="entry name" value="UbiG_MeTrfase"/>
</dbReference>
<feature type="binding site" evidence="5">
    <location>
        <position position="206"/>
    </location>
    <ligand>
        <name>S-adenosyl-L-methionine</name>
        <dbReference type="ChEBI" id="CHEBI:59789"/>
    </ligand>
</feature>
<feature type="domain" description="Methyltransferase type 11" evidence="6">
    <location>
        <begin position="135"/>
        <end position="234"/>
    </location>
</feature>
<accession>A0A9W9YRA8</accession>
<evidence type="ECO:0000259" key="6">
    <source>
        <dbReference type="Pfam" id="PF08241"/>
    </source>
</evidence>
<feature type="binding site" evidence="5">
    <location>
        <position position="210"/>
    </location>
    <ligand>
        <name>Mg(2+)</name>
        <dbReference type="ChEBI" id="CHEBI:18420"/>
    </ligand>
</feature>
<comment type="catalytic activity">
    <reaction evidence="5">
        <text>a 3-demethylubiquinol + S-adenosyl-L-methionine = a ubiquinol + S-adenosyl-L-homocysteine + H(+)</text>
        <dbReference type="Rhea" id="RHEA:44380"/>
        <dbReference type="Rhea" id="RHEA-COMP:9566"/>
        <dbReference type="Rhea" id="RHEA-COMP:10914"/>
        <dbReference type="ChEBI" id="CHEBI:15378"/>
        <dbReference type="ChEBI" id="CHEBI:17976"/>
        <dbReference type="ChEBI" id="CHEBI:57856"/>
        <dbReference type="ChEBI" id="CHEBI:59789"/>
        <dbReference type="ChEBI" id="CHEBI:84422"/>
        <dbReference type="EC" id="2.1.1.64"/>
    </reaction>
</comment>
<comment type="catalytic activity">
    <reaction evidence="5">
        <text>a 3-demethylubiquinone + S-adenosyl-L-methionine = a ubiquinone + S-adenosyl-L-homocysteine</text>
        <dbReference type="Rhea" id="RHEA:81215"/>
        <dbReference type="Rhea" id="RHEA-COMP:9565"/>
        <dbReference type="Rhea" id="RHEA-COMP:19654"/>
        <dbReference type="ChEBI" id="CHEBI:16389"/>
        <dbReference type="ChEBI" id="CHEBI:57856"/>
        <dbReference type="ChEBI" id="CHEBI:59789"/>
        <dbReference type="ChEBI" id="CHEBI:231825"/>
    </reaction>
</comment>
<dbReference type="PANTHER" id="PTHR43464:SF19">
    <property type="entry name" value="UBIQUINONE BIOSYNTHESIS O-METHYLTRANSFERASE, MITOCHONDRIAL"/>
    <property type="match status" value="1"/>
</dbReference>
<protein>
    <recommendedName>
        <fullName evidence="5">Ubiquinone biosynthesis O-methyltransferase, mitochondrial</fullName>
    </recommendedName>
    <alternativeName>
        <fullName evidence="5">3-demethylubiquinol 3-O-methyltransferase</fullName>
        <ecNumber evidence="5">2.1.1.64</ecNumber>
    </alternativeName>
    <alternativeName>
        <fullName evidence="5">3-demethylubiquinone 3-O-methyltransferase</fullName>
        <ecNumber evidence="5">2.1.1.-</ecNumber>
    </alternativeName>
    <alternativeName>
        <fullName evidence="5">Polyprenyldihydroxybenzoate methyltransferase</fullName>
        <ecNumber evidence="5">2.1.1.114</ecNumber>
    </alternativeName>
</protein>
<dbReference type="EC" id="2.1.1.114" evidence="5"/>
<name>A0A9W9YRA8_9CNID</name>
<keyword evidence="5" id="KW-0999">Mitochondrion inner membrane</keyword>
<dbReference type="GO" id="GO:0031314">
    <property type="term" value="C:extrinsic component of mitochondrial inner membrane"/>
    <property type="evidence" value="ECO:0007669"/>
    <property type="project" value="UniProtKB-UniRule"/>
</dbReference>
<evidence type="ECO:0000313" key="7">
    <source>
        <dbReference type="EMBL" id="KAJ7363626.1"/>
    </source>
</evidence>
<dbReference type="HAMAP" id="MF_00472">
    <property type="entry name" value="UbiG"/>
    <property type="match status" value="1"/>
</dbReference>
<keyword evidence="5" id="KW-0496">Mitochondrion</keyword>
<feature type="binding site" evidence="5">
    <location>
        <position position="138"/>
    </location>
    <ligand>
        <name>S-adenosyl-L-methionine</name>
        <dbReference type="ChEBI" id="CHEBI:59789"/>
    </ligand>
</feature>
<dbReference type="InterPro" id="IPR013216">
    <property type="entry name" value="Methyltransf_11"/>
</dbReference>
<dbReference type="NCBIfam" id="TIGR01983">
    <property type="entry name" value="UbiG"/>
    <property type="match status" value="1"/>
</dbReference>
<dbReference type="GO" id="GO:0061542">
    <property type="term" value="F:3-demethylubiquinol 3-O-methyltransferase activity"/>
    <property type="evidence" value="ECO:0007669"/>
    <property type="project" value="UniProtKB-UniRule"/>
</dbReference>